<feature type="domain" description="Fungal-type protein kinase" evidence="2">
    <location>
        <begin position="156"/>
        <end position="196"/>
    </location>
</feature>
<dbReference type="InterPro" id="IPR040976">
    <property type="entry name" value="Pkinase_fungal"/>
</dbReference>
<dbReference type="Proteomes" id="UP000383932">
    <property type="component" value="Unassembled WGS sequence"/>
</dbReference>
<evidence type="ECO:0000313" key="3">
    <source>
        <dbReference type="EMBL" id="KAB5587447.1"/>
    </source>
</evidence>
<feature type="region of interest" description="Disordered" evidence="1">
    <location>
        <begin position="104"/>
        <end position="139"/>
    </location>
</feature>
<keyword evidence="4" id="KW-1185">Reference proteome</keyword>
<dbReference type="InterPro" id="IPR018247">
    <property type="entry name" value="EF_Hand_1_Ca_BS"/>
</dbReference>
<dbReference type="PROSITE" id="PS00018">
    <property type="entry name" value="EF_HAND_1"/>
    <property type="match status" value="1"/>
</dbReference>
<name>A0A5N5Q7S7_9AGAM</name>
<evidence type="ECO:0000313" key="4">
    <source>
        <dbReference type="Proteomes" id="UP000383932"/>
    </source>
</evidence>
<dbReference type="AlphaFoldDB" id="A0A5N5Q7S7"/>
<comment type="caution">
    <text evidence="3">The sequence shown here is derived from an EMBL/GenBank/DDBJ whole genome shotgun (WGS) entry which is preliminary data.</text>
</comment>
<proteinExistence type="predicted"/>
<protein>
    <recommendedName>
        <fullName evidence="2">Fungal-type protein kinase domain-containing protein</fullName>
    </recommendedName>
</protein>
<accession>A0A5N5Q7S7</accession>
<evidence type="ECO:0000256" key="1">
    <source>
        <dbReference type="SAM" id="MobiDB-lite"/>
    </source>
</evidence>
<evidence type="ECO:0000259" key="2">
    <source>
        <dbReference type="Pfam" id="PF17667"/>
    </source>
</evidence>
<dbReference type="OrthoDB" id="2747778at2759"/>
<gene>
    <name evidence="3" type="ORF">CTheo_9115</name>
</gene>
<organism evidence="3 4">
    <name type="scientific">Ceratobasidium theobromae</name>
    <dbReference type="NCBI Taxonomy" id="1582974"/>
    <lineage>
        <taxon>Eukaryota</taxon>
        <taxon>Fungi</taxon>
        <taxon>Dikarya</taxon>
        <taxon>Basidiomycota</taxon>
        <taxon>Agaricomycotina</taxon>
        <taxon>Agaricomycetes</taxon>
        <taxon>Cantharellales</taxon>
        <taxon>Ceratobasidiaceae</taxon>
        <taxon>Ceratobasidium</taxon>
    </lineage>
</organism>
<sequence>MLAPGQKFEWKEWMENHSGKSKTTNPILAESEEKLREILSKLDRNPTGILSDFDLHAKHTSAVLPEVAVGPTGAPIGRSAISFLDSGAPGTVGSHVANVLGKDDLVETPTSKRRKTNSGSSIASISHTAPETGSRGLTSCSERVSKLEEGKQRLVDFRTGTPAFMSLRVLEVTPGTPYYHSFLDDLESFFWLIFWCAMAHLDDDSRNPTQKAQKELDLMDQCDLDVLANWKGNKLSQCSRKSGRSMKNLLESFGNGWASHRIFVNVIIGLGCFFSEVDYESLSETTPAAVFSRFVNIIINELDQGE</sequence>
<dbReference type="EMBL" id="SSOP01001090">
    <property type="protein sequence ID" value="KAB5587447.1"/>
    <property type="molecule type" value="Genomic_DNA"/>
</dbReference>
<feature type="compositionally biased region" description="Polar residues" evidence="1">
    <location>
        <begin position="117"/>
        <end position="139"/>
    </location>
</feature>
<dbReference type="Pfam" id="PF17667">
    <property type="entry name" value="Pkinase_fungal"/>
    <property type="match status" value="1"/>
</dbReference>
<reference evidence="3 4" key="1">
    <citation type="journal article" date="2019" name="Fungal Biol. Biotechnol.">
        <title>Draft genome sequence of fastidious pathogen Ceratobasidium theobromae, which causes vascular-streak dieback in Theobroma cacao.</title>
        <authorList>
            <person name="Ali S.S."/>
            <person name="Asman A."/>
            <person name="Shao J."/>
            <person name="Firmansyah A.P."/>
            <person name="Susilo A.W."/>
            <person name="Rosmana A."/>
            <person name="McMahon P."/>
            <person name="Junaid M."/>
            <person name="Guest D."/>
            <person name="Kheng T.Y."/>
            <person name="Meinhardt L.W."/>
            <person name="Bailey B.A."/>
        </authorList>
    </citation>
    <scope>NUCLEOTIDE SEQUENCE [LARGE SCALE GENOMIC DNA]</scope>
    <source>
        <strain evidence="3 4">CT2</strain>
    </source>
</reference>